<dbReference type="Pfam" id="PF01106">
    <property type="entry name" value="NifU"/>
    <property type="match status" value="1"/>
</dbReference>
<dbReference type="EnsemblMetazoa" id="GAUT039665-RA">
    <property type="protein sequence ID" value="GAUT039665-PA"/>
    <property type="gene ID" value="GAUT039665"/>
</dbReference>
<evidence type="ECO:0000256" key="6">
    <source>
        <dbReference type="ARBA" id="ARBA00022598"/>
    </source>
</evidence>
<dbReference type="VEuPathDB" id="VectorBase:GAUT039665"/>
<dbReference type="PANTHER" id="PTHR43707">
    <property type="entry name" value="HISTIDYL-TRNA SYNTHETASE"/>
    <property type="match status" value="1"/>
</dbReference>
<dbReference type="Gene3D" id="3.30.930.10">
    <property type="entry name" value="Bira Bifunctional Protein, Domain 2"/>
    <property type="match status" value="1"/>
</dbReference>
<evidence type="ECO:0000256" key="9">
    <source>
        <dbReference type="ARBA" id="ARBA00022917"/>
    </source>
</evidence>
<evidence type="ECO:0000256" key="1">
    <source>
        <dbReference type="ARBA" id="ARBA00002175"/>
    </source>
</evidence>
<evidence type="ECO:0000256" key="2">
    <source>
        <dbReference type="ARBA" id="ARBA00006420"/>
    </source>
</evidence>
<evidence type="ECO:0000256" key="14">
    <source>
        <dbReference type="ARBA" id="ARBA00030619"/>
    </source>
</evidence>
<evidence type="ECO:0000256" key="11">
    <source>
        <dbReference type="ARBA" id="ARBA00023004"/>
    </source>
</evidence>
<keyword evidence="8" id="KW-0067">ATP-binding</keyword>
<dbReference type="GO" id="GO:0004821">
    <property type="term" value="F:histidine-tRNA ligase activity"/>
    <property type="evidence" value="ECO:0007669"/>
    <property type="project" value="UniProtKB-EC"/>
</dbReference>
<evidence type="ECO:0000256" key="8">
    <source>
        <dbReference type="ARBA" id="ARBA00022840"/>
    </source>
</evidence>
<dbReference type="SMART" id="SM00932">
    <property type="entry name" value="Nfu_N"/>
    <property type="match status" value="1"/>
</dbReference>
<dbReference type="InterPro" id="IPR033656">
    <property type="entry name" value="HisRS_anticodon"/>
</dbReference>
<dbReference type="NCBIfam" id="TIGR00442">
    <property type="entry name" value="hisS"/>
    <property type="match status" value="1"/>
</dbReference>
<feature type="domain" description="Aminoacyl-transfer RNA synthetases class-II family profile" evidence="16">
    <location>
        <begin position="200"/>
        <end position="486"/>
    </location>
</feature>
<dbReference type="InterPro" id="IPR014824">
    <property type="entry name" value="Nfu/NifU_N"/>
</dbReference>
<evidence type="ECO:0000256" key="4">
    <source>
        <dbReference type="ARBA" id="ARBA00012815"/>
    </source>
</evidence>
<protein>
    <recommendedName>
        <fullName evidence="5">NFU1 iron-sulfur cluster scaffold homolog, mitochondrial</fullName>
        <ecNumber evidence="4">6.1.1.21</ecNumber>
    </recommendedName>
    <alternativeName>
        <fullName evidence="14">Histidyl-tRNA synthetase</fullName>
    </alternativeName>
</protein>
<dbReference type="Pfam" id="PF13393">
    <property type="entry name" value="tRNA-synt_His"/>
    <property type="match status" value="1"/>
</dbReference>
<evidence type="ECO:0000313" key="17">
    <source>
        <dbReference type="EnsemblMetazoa" id="GAUT039665-PA"/>
    </source>
</evidence>
<keyword evidence="11" id="KW-0408">Iron</keyword>
<dbReference type="Gene3D" id="3.40.50.800">
    <property type="entry name" value="Anticodon-binding domain"/>
    <property type="match status" value="1"/>
</dbReference>
<dbReference type="Pfam" id="PF03129">
    <property type="entry name" value="HGTP_anticodon"/>
    <property type="match status" value="1"/>
</dbReference>
<dbReference type="GO" id="GO:0006427">
    <property type="term" value="P:histidyl-tRNA aminoacylation"/>
    <property type="evidence" value="ECO:0007669"/>
    <property type="project" value="InterPro"/>
</dbReference>
<dbReference type="GO" id="GO:0016226">
    <property type="term" value="P:iron-sulfur cluster assembly"/>
    <property type="evidence" value="ECO:0007669"/>
    <property type="project" value="InterPro"/>
</dbReference>
<keyword evidence="9" id="KW-0648">Protein biosynthesis</keyword>
<sequence length="573" mass="64377">MVNNMFIQIEETPNPNTLKFLPGFAILNEGETADFSNADEIKNSKLAANLFQIGHVVRVFFGHDFISVTKLGGINWDTLKVEILTTIMDHFTSGGKALDKEGVNDNNIPDEEFFDKNDIEVVNRIKELMESYIKPAVAQDGGDIKFRGYKDGIVYVELQGACSGCPSAAITLKQGVQNMLSYHIPEVAEQTASRISSLYGFLPAQTPIFEYTEVFTKTLGDSSDIITKEMYTFNDKGGKSITLRPEFTAAVVRLLIEKKLQTPIKLFSIGPAFRYERPQKGRQRQFHQINFEVFGIEDPKADIELISLAQHLLTEFGINKNVKLEINSLGDSETITQYREALILYFTKYQNDLSEDSKNRLIKNPLRILDSKDEKDRLIISDAPKISDHYTKESSYFFDQVLNGLQALGIPYTVNSKLVRGLDYYCHTVFEFVTEDLGAQGAVFAGGRYDNLVSLVGGKHTPAIGFAGGIERIMELINYSPKEERPIYLIPIGREADEHALTLANELRRNGLYVIHEYSGTPKTRMKKANQANAKVALIFGDEELSSKTLKIKNMDTGEEKIIARDNTIENIN</sequence>
<dbReference type="HAMAP" id="MF_00127">
    <property type="entry name" value="His_tRNA_synth"/>
    <property type="match status" value="1"/>
</dbReference>
<dbReference type="GO" id="GO:0005524">
    <property type="term" value="F:ATP binding"/>
    <property type="evidence" value="ECO:0007669"/>
    <property type="project" value="UniProtKB-KW"/>
</dbReference>
<dbReference type="InterPro" id="IPR001075">
    <property type="entry name" value="NIF_FeS_clus_asmbl_NifU_C"/>
</dbReference>
<evidence type="ECO:0000256" key="13">
    <source>
        <dbReference type="ARBA" id="ARBA00023146"/>
    </source>
</evidence>
<dbReference type="InterPro" id="IPR004516">
    <property type="entry name" value="HisRS/HisZ"/>
</dbReference>
<dbReference type="Proteomes" id="UP000078200">
    <property type="component" value="Unassembled WGS sequence"/>
</dbReference>
<dbReference type="GO" id="GO:0005506">
    <property type="term" value="F:iron ion binding"/>
    <property type="evidence" value="ECO:0007669"/>
    <property type="project" value="InterPro"/>
</dbReference>
<evidence type="ECO:0000256" key="10">
    <source>
        <dbReference type="ARBA" id="ARBA00022946"/>
    </source>
</evidence>
<dbReference type="STRING" id="7395.A0A1A9VK71"/>
<dbReference type="SUPFAM" id="SSF52954">
    <property type="entry name" value="Class II aaRS ABD-related"/>
    <property type="match status" value="1"/>
</dbReference>
<dbReference type="Gene3D" id="3.30.1370.70">
    <property type="entry name" value="Scaffold protein Nfu/NifU, N-terminal domain"/>
    <property type="match status" value="1"/>
</dbReference>
<dbReference type="PROSITE" id="PS50862">
    <property type="entry name" value="AA_TRNA_LIGASE_II"/>
    <property type="match status" value="1"/>
</dbReference>
<evidence type="ECO:0000313" key="18">
    <source>
        <dbReference type="Proteomes" id="UP000078200"/>
    </source>
</evidence>
<dbReference type="SUPFAM" id="SSF110836">
    <property type="entry name" value="Hypothetical protein SAV1430"/>
    <property type="match status" value="1"/>
</dbReference>
<reference evidence="17" key="1">
    <citation type="submission" date="2020-05" db="UniProtKB">
        <authorList>
            <consortium name="EnsemblMetazoa"/>
        </authorList>
    </citation>
    <scope>IDENTIFICATION</scope>
    <source>
        <strain evidence="17">TTRI</strain>
    </source>
</reference>
<organism evidence="17 18">
    <name type="scientific">Glossina austeni</name>
    <name type="common">Savannah tsetse fly</name>
    <dbReference type="NCBI Taxonomy" id="7395"/>
    <lineage>
        <taxon>Eukaryota</taxon>
        <taxon>Metazoa</taxon>
        <taxon>Ecdysozoa</taxon>
        <taxon>Arthropoda</taxon>
        <taxon>Hexapoda</taxon>
        <taxon>Insecta</taxon>
        <taxon>Pterygota</taxon>
        <taxon>Neoptera</taxon>
        <taxon>Endopterygota</taxon>
        <taxon>Diptera</taxon>
        <taxon>Brachycera</taxon>
        <taxon>Muscomorpha</taxon>
        <taxon>Hippoboscoidea</taxon>
        <taxon>Glossinidae</taxon>
        <taxon>Glossina</taxon>
    </lineage>
</organism>
<dbReference type="InterPro" id="IPR045864">
    <property type="entry name" value="aa-tRNA-synth_II/BPL/LPL"/>
</dbReference>
<dbReference type="CDD" id="cd00859">
    <property type="entry name" value="HisRS_anticodon"/>
    <property type="match status" value="1"/>
</dbReference>
<keyword evidence="12" id="KW-0479">Metal-binding</keyword>
<keyword evidence="13" id="KW-0030">Aminoacyl-tRNA synthetase</keyword>
<comment type="similarity">
    <text evidence="2">Belongs to the NifU family.</text>
</comment>
<dbReference type="Pfam" id="PF08712">
    <property type="entry name" value="Nfu_N"/>
    <property type="match status" value="1"/>
</dbReference>
<dbReference type="GO" id="GO:0051536">
    <property type="term" value="F:iron-sulfur cluster binding"/>
    <property type="evidence" value="ECO:0007669"/>
    <property type="project" value="UniProtKB-KW"/>
</dbReference>
<evidence type="ECO:0000256" key="7">
    <source>
        <dbReference type="ARBA" id="ARBA00022741"/>
    </source>
</evidence>
<proteinExistence type="inferred from homology"/>
<evidence type="ECO:0000256" key="3">
    <source>
        <dbReference type="ARBA" id="ARBA00008226"/>
    </source>
</evidence>
<comment type="function">
    <text evidence="1">Molecular scaffold for [Fe-S] cluster assembly of mitochondrial iron-sulfur proteins.</text>
</comment>
<evidence type="ECO:0000256" key="5">
    <source>
        <dbReference type="ARBA" id="ARBA00018782"/>
    </source>
</evidence>
<name>A0A1A9VK71_GLOAU</name>
<evidence type="ECO:0000256" key="15">
    <source>
        <dbReference type="ARBA" id="ARBA00047639"/>
    </source>
</evidence>
<accession>A0A1A9VK71</accession>
<dbReference type="InterPro" id="IPR006195">
    <property type="entry name" value="aa-tRNA-synth_II"/>
</dbReference>
<dbReference type="InterPro" id="IPR034904">
    <property type="entry name" value="FSCA_dom_sf"/>
</dbReference>
<dbReference type="InterPro" id="IPR041715">
    <property type="entry name" value="HisRS-like_core"/>
</dbReference>
<dbReference type="PANTHER" id="PTHR43707:SF1">
    <property type="entry name" value="HISTIDINE--TRNA LIGASE, MITOCHONDRIAL-RELATED"/>
    <property type="match status" value="1"/>
</dbReference>
<keyword evidence="10" id="KW-0809">Transit peptide</keyword>
<dbReference type="SUPFAM" id="SSF55681">
    <property type="entry name" value="Class II aaRS and biotin synthetases"/>
    <property type="match status" value="1"/>
</dbReference>
<keyword evidence="7" id="KW-0547">Nucleotide-binding</keyword>
<keyword evidence="6" id="KW-0436">Ligase</keyword>
<evidence type="ECO:0000256" key="12">
    <source>
        <dbReference type="ARBA" id="ARBA00023014"/>
    </source>
</evidence>
<dbReference type="EC" id="6.1.1.21" evidence="4"/>
<keyword evidence="18" id="KW-1185">Reference proteome</keyword>
<comment type="similarity">
    <text evidence="3">Belongs to the class-II aminoacyl-tRNA synthetase family.</text>
</comment>
<comment type="catalytic activity">
    <reaction evidence="15">
        <text>tRNA(His) + L-histidine + ATP = L-histidyl-tRNA(His) + AMP + diphosphate + H(+)</text>
        <dbReference type="Rhea" id="RHEA:17313"/>
        <dbReference type="Rhea" id="RHEA-COMP:9665"/>
        <dbReference type="Rhea" id="RHEA-COMP:9689"/>
        <dbReference type="ChEBI" id="CHEBI:15378"/>
        <dbReference type="ChEBI" id="CHEBI:30616"/>
        <dbReference type="ChEBI" id="CHEBI:33019"/>
        <dbReference type="ChEBI" id="CHEBI:57595"/>
        <dbReference type="ChEBI" id="CHEBI:78442"/>
        <dbReference type="ChEBI" id="CHEBI:78527"/>
        <dbReference type="ChEBI" id="CHEBI:456215"/>
        <dbReference type="EC" id="6.1.1.21"/>
    </reaction>
</comment>
<dbReference type="InterPro" id="IPR036498">
    <property type="entry name" value="Nfu/NifU_N_sf"/>
</dbReference>
<dbReference type="InterPro" id="IPR004154">
    <property type="entry name" value="Anticodon-bd"/>
</dbReference>
<dbReference type="InterPro" id="IPR015807">
    <property type="entry name" value="His-tRNA-ligase"/>
</dbReference>
<dbReference type="AlphaFoldDB" id="A0A1A9VK71"/>
<keyword evidence="12" id="KW-0411">Iron-sulfur</keyword>
<dbReference type="SUPFAM" id="SSF117916">
    <property type="entry name" value="Fe-S cluster assembly (FSCA) domain-like"/>
    <property type="match status" value="1"/>
</dbReference>
<dbReference type="CDD" id="cd00773">
    <property type="entry name" value="HisRS-like_core"/>
    <property type="match status" value="1"/>
</dbReference>
<evidence type="ECO:0000259" key="16">
    <source>
        <dbReference type="PROSITE" id="PS50862"/>
    </source>
</evidence>
<dbReference type="GO" id="GO:0005737">
    <property type="term" value="C:cytoplasm"/>
    <property type="evidence" value="ECO:0007669"/>
    <property type="project" value="InterPro"/>
</dbReference>
<dbReference type="InterPro" id="IPR036621">
    <property type="entry name" value="Anticodon-bd_dom_sf"/>
</dbReference>